<dbReference type="EMBL" id="KV448217">
    <property type="protein sequence ID" value="OAX40301.1"/>
    <property type="molecule type" value="Genomic_DNA"/>
</dbReference>
<accession>A0A1B7N669</accession>
<proteinExistence type="predicted"/>
<reference evidence="1 2" key="1">
    <citation type="submission" date="2016-06" db="EMBL/GenBank/DDBJ databases">
        <title>Comparative genomics of the ectomycorrhizal sister species Rhizopogon vinicolor and Rhizopogon vesiculosus (Basidiomycota: Boletales) reveals a divergence of the mating type B locus.</title>
        <authorList>
            <consortium name="DOE Joint Genome Institute"/>
            <person name="Mujic A.B."/>
            <person name="Kuo A."/>
            <person name="Tritt A."/>
            <person name="Lipzen A."/>
            <person name="Chen C."/>
            <person name="Johnson J."/>
            <person name="Sharma A."/>
            <person name="Barry K."/>
            <person name="Grigoriev I.V."/>
            <person name="Spatafora J.W."/>
        </authorList>
    </citation>
    <scope>NUCLEOTIDE SEQUENCE [LARGE SCALE GENOMIC DNA]</scope>
    <source>
        <strain evidence="1 2">AM-OR11-026</strain>
    </source>
</reference>
<organism evidence="1 2">
    <name type="scientific">Rhizopogon vinicolor AM-OR11-026</name>
    <dbReference type="NCBI Taxonomy" id="1314800"/>
    <lineage>
        <taxon>Eukaryota</taxon>
        <taxon>Fungi</taxon>
        <taxon>Dikarya</taxon>
        <taxon>Basidiomycota</taxon>
        <taxon>Agaricomycotina</taxon>
        <taxon>Agaricomycetes</taxon>
        <taxon>Agaricomycetidae</taxon>
        <taxon>Boletales</taxon>
        <taxon>Suillineae</taxon>
        <taxon>Rhizopogonaceae</taxon>
        <taxon>Rhizopogon</taxon>
    </lineage>
</organism>
<evidence type="ECO:0000313" key="1">
    <source>
        <dbReference type="EMBL" id="OAX40301.1"/>
    </source>
</evidence>
<dbReference type="AlphaFoldDB" id="A0A1B7N669"/>
<dbReference type="Proteomes" id="UP000092154">
    <property type="component" value="Unassembled WGS sequence"/>
</dbReference>
<name>A0A1B7N669_9AGAM</name>
<dbReference type="OrthoDB" id="10479367at2759"/>
<dbReference type="InParanoid" id="A0A1B7N669"/>
<sequence length="303" mass="34312">MTPQKNWKLIAGAVPNLESQVDDNSAFIFPSMPLSPTTNDFLRPYPTVTLGPRHHHNAPPFREPCISHNPGSSTGHNCHNTTQEQLVTEYSNGHASQSPQFSSQYVRTNQTMDFFGPKMSTSVFPPASNDSPNQWQNPVIPQPRPLTYQPLPPTVPPPSIVESPQFRLPSHGSGHIYCPSFEPPTNQQYPTPILSYINPPHHLRQLEQYRVPGGSQSHSFSPPSFSCQWLLADTPCGFSGTLKELKAHCKKGHFFGPNNARIECRWHGCNYHKRDDCTMHDMRRDCMWRHIYEVHLGMKRVAL</sequence>
<protein>
    <submittedName>
        <fullName evidence="1">Uncharacterized protein</fullName>
    </submittedName>
</protein>
<evidence type="ECO:0000313" key="2">
    <source>
        <dbReference type="Proteomes" id="UP000092154"/>
    </source>
</evidence>
<gene>
    <name evidence="1" type="ORF">K503DRAFT_768701</name>
</gene>
<keyword evidence="2" id="KW-1185">Reference proteome</keyword>